<evidence type="ECO:0000313" key="3">
    <source>
        <dbReference type="Proteomes" id="UP001152484"/>
    </source>
</evidence>
<reference evidence="2" key="1">
    <citation type="submission" date="2022-07" db="EMBL/GenBank/DDBJ databases">
        <authorList>
            <person name="Macas J."/>
            <person name="Novak P."/>
            <person name="Neumann P."/>
        </authorList>
    </citation>
    <scope>NUCLEOTIDE SEQUENCE</scope>
</reference>
<sequence>MACLHIIIIMYNHNSNQNSDHKPPPMAAPMSPRISFSNDFVESSSGGGHYHPHFIKNERSYYRDAPVSSDFEFSVSNYPPATTTADELFSQGRLLPYNETTARSAAAPPNRPTTLKDELLVEDNDLSSFKPPKSSTRWKGLLGLRKSHIGSKRVDKVEDAKREEAVVLHGGAKNSREALHGGSSSCRDSDFRF</sequence>
<organism evidence="2 3">
    <name type="scientific">Cuscuta europaea</name>
    <name type="common">European dodder</name>
    <dbReference type="NCBI Taxonomy" id="41803"/>
    <lineage>
        <taxon>Eukaryota</taxon>
        <taxon>Viridiplantae</taxon>
        <taxon>Streptophyta</taxon>
        <taxon>Embryophyta</taxon>
        <taxon>Tracheophyta</taxon>
        <taxon>Spermatophyta</taxon>
        <taxon>Magnoliopsida</taxon>
        <taxon>eudicotyledons</taxon>
        <taxon>Gunneridae</taxon>
        <taxon>Pentapetalae</taxon>
        <taxon>asterids</taxon>
        <taxon>lamiids</taxon>
        <taxon>Solanales</taxon>
        <taxon>Convolvulaceae</taxon>
        <taxon>Cuscuteae</taxon>
        <taxon>Cuscuta</taxon>
        <taxon>Cuscuta subgen. Cuscuta</taxon>
    </lineage>
</organism>
<feature type="region of interest" description="Disordered" evidence="1">
    <location>
        <begin position="14"/>
        <end position="34"/>
    </location>
</feature>
<feature type="region of interest" description="Disordered" evidence="1">
    <location>
        <begin position="171"/>
        <end position="193"/>
    </location>
</feature>
<name>A0A9P0YN54_CUSEU</name>
<evidence type="ECO:0000256" key="1">
    <source>
        <dbReference type="SAM" id="MobiDB-lite"/>
    </source>
</evidence>
<gene>
    <name evidence="2" type="ORF">CEURO_LOCUS3179</name>
</gene>
<accession>A0A9P0YN54</accession>
<dbReference type="AlphaFoldDB" id="A0A9P0YN54"/>
<dbReference type="PANTHER" id="PTHR31722">
    <property type="entry name" value="OS06G0675200 PROTEIN"/>
    <property type="match status" value="1"/>
</dbReference>
<dbReference type="EMBL" id="CAMAPE010000005">
    <property type="protein sequence ID" value="CAH9069378.1"/>
    <property type="molecule type" value="Genomic_DNA"/>
</dbReference>
<proteinExistence type="predicted"/>
<comment type="caution">
    <text evidence="2">The sequence shown here is derived from an EMBL/GenBank/DDBJ whole genome shotgun (WGS) entry which is preliminary data.</text>
</comment>
<dbReference type="PANTHER" id="PTHR31722:SF62">
    <property type="entry name" value="EMB|CAB62433.1"/>
    <property type="match status" value="1"/>
</dbReference>
<dbReference type="OrthoDB" id="1927989at2759"/>
<keyword evidence="3" id="KW-1185">Reference proteome</keyword>
<evidence type="ECO:0000313" key="2">
    <source>
        <dbReference type="EMBL" id="CAH9069378.1"/>
    </source>
</evidence>
<dbReference type="Proteomes" id="UP001152484">
    <property type="component" value="Unassembled WGS sequence"/>
</dbReference>
<protein>
    <submittedName>
        <fullName evidence="2">Uncharacterized protein</fullName>
    </submittedName>
</protein>